<dbReference type="RefSeq" id="WP_378039963.1">
    <property type="nucleotide sequence ID" value="NZ_JBHLWH010000005.1"/>
</dbReference>
<feature type="region of interest" description="Disordered" evidence="1">
    <location>
        <begin position="1"/>
        <end position="26"/>
    </location>
</feature>
<keyword evidence="5" id="KW-1185">Reference proteome</keyword>
<sequence>MEIKVIGTERDRTGRDMDAHGAGADEKYPGLPPALTAVVHRATRDRLDKWAVSSETAEIGEFYAWIASEGTMTFAEVREQVHKGRLDGLDPANLVRMARLLAVQLIAPQHDEFVVDVLQLVLRHDPHNPAYRHHRKLLVEMLFEQGRFAEVRKLLGRHPDLASEFWGYLDADTLNPFVTGNRADHAQWLQAFNRPFTSFGLGPVTVDPDAAKPFDTLSAVPESEVRHGGPLVSVIVTTYNPDPAEIVTAVQSILNQTWRNLEVLLVDDCSSQSDPVILDELAASDDRIRLIRLDPNGGTYRARNEGIKAARGEFITGQDTDDWSHPERIAHQVDRLRDREDVAGVMTRATRMDDTLVRVSRGLVPVRRCEVSFMMRREDAIGVGGYLPVRKAGDSEFRERLERWTGKPTDVLDEPLYMIRLSLGSLSRSDFRVGWNHPMRTGFRNAYRRWHQTVEPAELALDNLGDEDRFPFAIAPNMRGKEYEPQRVDVCFVADWRGNSPQVGEVLEEIRACRDGGLSVAVLQMESPYGSNQFGTPILPEVQELINDGSVLQMYPYGPDTARNVIVRDPATVHLGRRASLGLAPDRLLIVADAEEMSIRDRDWTFDPAWTQSMAADIFDCQAEWVLTAADASSEKAAGTDFPVPVADWAYPVVLSAGWTARPPAPVRTEGFVLARRVGTDSGDWPANEEQIEAAYPTDGSGEYRWLGDADVLLDRVGRRTLPASWVCFGDGEIDPLIFWRSADFCLQFGGDSATGHPRRDVLEALAAGVVVVGDVGHQRAYGDFVVEVRPADAADALRTLAENPEEYRRLALAGQKHVRARYGGQSLVRTLQDNNGDEDGTRT</sequence>
<name>A0ABV6F151_9MICC</name>
<evidence type="ECO:0000259" key="3">
    <source>
        <dbReference type="Pfam" id="PF13524"/>
    </source>
</evidence>
<keyword evidence="4" id="KW-0808">Transferase</keyword>
<comment type="caution">
    <text evidence="4">The sequence shown here is derived from an EMBL/GenBank/DDBJ whole genome shotgun (WGS) entry which is preliminary data.</text>
</comment>
<dbReference type="CDD" id="cd00761">
    <property type="entry name" value="Glyco_tranf_GTA_type"/>
    <property type="match status" value="1"/>
</dbReference>
<dbReference type="Gene3D" id="3.90.550.10">
    <property type="entry name" value="Spore Coat Polysaccharide Biosynthesis Protein SpsA, Chain A"/>
    <property type="match status" value="1"/>
</dbReference>
<feature type="domain" description="Spore protein YkvP/CgeB glycosyl transferase-like" evidence="3">
    <location>
        <begin position="743"/>
        <end position="832"/>
    </location>
</feature>
<keyword evidence="4" id="KW-0328">Glycosyltransferase</keyword>
<dbReference type="GO" id="GO:0016757">
    <property type="term" value="F:glycosyltransferase activity"/>
    <property type="evidence" value="ECO:0007669"/>
    <property type="project" value="UniProtKB-KW"/>
</dbReference>
<dbReference type="PANTHER" id="PTHR22916">
    <property type="entry name" value="GLYCOSYLTRANSFERASE"/>
    <property type="match status" value="1"/>
</dbReference>
<dbReference type="InterPro" id="IPR029044">
    <property type="entry name" value="Nucleotide-diphossugar_trans"/>
</dbReference>
<evidence type="ECO:0000259" key="2">
    <source>
        <dbReference type="Pfam" id="PF00535"/>
    </source>
</evidence>
<dbReference type="SUPFAM" id="SSF53756">
    <property type="entry name" value="UDP-Glycosyltransferase/glycogen phosphorylase"/>
    <property type="match status" value="1"/>
</dbReference>
<organism evidence="4 5">
    <name type="scientific">Citricoccus parietis</name>
    <dbReference type="NCBI Taxonomy" id="592307"/>
    <lineage>
        <taxon>Bacteria</taxon>
        <taxon>Bacillati</taxon>
        <taxon>Actinomycetota</taxon>
        <taxon>Actinomycetes</taxon>
        <taxon>Micrococcales</taxon>
        <taxon>Micrococcaceae</taxon>
        <taxon>Citricoccus</taxon>
    </lineage>
</organism>
<dbReference type="Pfam" id="PF13524">
    <property type="entry name" value="Glyco_trans_1_2"/>
    <property type="match status" value="1"/>
</dbReference>
<reference evidence="4 5" key="1">
    <citation type="submission" date="2024-09" db="EMBL/GenBank/DDBJ databases">
        <authorList>
            <person name="Sun Q."/>
            <person name="Mori K."/>
        </authorList>
    </citation>
    <scope>NUCLEOTIDE SEQUENCE [LARGE SCALE GENOMIC DNA]</scope>
    <source>
        <strain evidence="4 5">CCM 7609</strain>
    </source>
</reference>
<protein>
    <submittedName>
        <fullName evidence="4">Glycosyltransferase</fullName>
        <ecNumber evidence="4">2.4.-.-</ecNumber>
    </submittedName>
</protein>
<dbReference type="EMBL" id="JBHLWH010000005">
    <property type="protein sequence ID" value="MFC0247237.1"/>
    <property type="molecule type" value="Genomic_DNA"/>
</dbReference>
<gene>
    <name evidence="4" type="ORF">ACFFIO_01840</name>
</gene>
<evidence type="ECO:0000313" key="5">
    <source>
        <dbReference type="Proteomes" id="UP001589766"/>
    </source>
</evidence>
<evidence type="ECO:0000313" key="4">
    <source>
        <dbReference type="EMBL" id="MFC0247237.1"/>
    </source>
</evidence>
<accession>A0ABV6F151</accession>
<dbReference type="InterPro" id="IPR055259">
    <property type="entry name" value="YkvP/CgeB_Glyco_trans-like"/>
</dbReference>
<feature type="domain" description="Glycosyltransferase 2-like" evidence="2">
    <location>
        <begin position="233"/>
        <end position="360"/>
    </location>
</feature>
<dbReference type="PANTHER" id="PTHR22916:SF3">
    <property type="entry name" value="UDP-GLCNAC:BETAGAL BETA-1,3-N-ACETYLGLUCOSAMINYLTRANSFERASE-LIKE PROTEIN 1"/>
    <property type="match status" value="1"/>
</dbReference>
<dbReference type="SUPFAM" id="SSF53448">
    <property type="entry name" value="Nucleotide-diphospho-sugar transferases"/>
    <property type="match status" value="1"/>
</dbReference>
<dbReference type="Pfam" id="PF00535">
    <property type="entry name" value="Glycos_transf_2"/>
    <property type="match status" value="1"/>
</dbReference>
<proteinExistence type="predicted"/>
<dbReference type="Gene3D" id="3.40.50.2000">
    <property type="entry name" value="Glycogen Phosphorylase B"/>
    <property type="match status" value="1"/>
</dbReference>
<evidence type="ECO:0000256" key="1">
    <source>
        <dbReference type="SAM" id="MobiDB-lite"/>
    </source>
</evidence>
<dbReference type="EC" id="2.4.-.-" evidence="4"/>
<dbReference type="InterPro" id="IPR001173">
    <property type="entry name" value="Glyco_trans_2-like"/>
</dbReference>
<dbReference type="Proteomes" id="UP001589766">
    <property type="component" value="Unassembled WGS sequence"/>
</dbReference>